<feature type="domain" description="Protein kinase" evidence="7">
    <location>
        <begin position="1"/>
        <end position="274"/>
    </location>
</feature>
<accession>A0ABT6NNF1</accession>
<dbReference type="CDD" id="cd14014">
    <property type="entry name" value="STKc_PknB_like"/>
    <property type="match status" value="1"/>
</dbReference>
<dbReference type="InterPro" id="IPR017441">
    <property type="entry name" value="Protein_kinase_ATP_BS"/>
</dbReference>
<evidence type="ECO:0000313" key="9">
    <source>
        <dbReference type="Proteomes" id="UP001160301"/>
    </source>
</evidence>
<proteinExistence type="predicted"/>
<feature type="region of interest" description="Disordered" evidence="6">
    <location>
        <begin position="363"/>
        <end position="445"/>
    </location>
</feature>
<evidence type="ECO:0000256" key="6">
    <source>
        <dbReference type="SAM" id="MobiDB-lite"/>
    </source>
</evidence>
<evidence type="ECO:0000256" key="5">
    <source>
        <dbReference type="PROSITE-ProRule" id="PRU10141"/>
    </source>
</evidence>
<dbReference type="InterPro" id="IPR000719">
    <property type="entry name" value="Prot_kinase_dom"/>
</dbReference>
<protein>
    <submittedName>
        <fullName evidence="8">Protein kinase</fullName>
    </submittedName>
</protein>
<comment type="caution">
    <text evidence="8">The sequence shown here is derived from an EMBL/GenBank/DDBJ whole genome shotgun (WGS) entry which is preliminary data.</text>
</comment>
<dbReference type="EMBL" id="JARZHI010000006">
    <property type="protein sequence ID" value="MDI1429839.1"/>
    <property type="molecule type" value="Genomic_DNA"/>
</dbReference>
<keyword evidence="9" id="KW-1185">Reference proteome</keyword>
<feature type="binding site" evidence="5">
    <location>
        <position position="28"/>
    </location>
    <ligand>
        <name>ATP</name>
        <dbReference type="ChEBI" id="CHEBI:30616"/>
    </ligand>
</feature>
<organism evidence="8 9">
    <name type="scientific">Polyangium sorediatum</name>
    <dbReference type="NCBI Taxonomy" id="889274"/>
    <lineage>
        <taxon>Bacteria</taxon>
        <taxon>Pseudomonadati</taxon>
        <taxon>Myxococcota</taxon>
        <taxon>Polyangia</taxon>
        <taxon>Polyangiales</taxon>
        <taxon>Polyangiaceae</taxon>
        <taxon>Polyangium</taxon>
    </lineage>
</organism>
<dbReference type="PANTHER" id="PTHR43289">
    <property type="entry name" value="MITOGEN-ACTIVATED PROTEIN KINASE KINASE KINASE 20-RELATED"/>
    <property type="match status" value="1"/>
</dbReference>
<evidence type="ECO:0000259" key="7">
    <source>
        <dbReference type="PROSITE" id="PS50011"/>
    </source>
</evidence>
<feature type="compositionally biased region" description="Low complexity" evidence="6">
    <location>
        <begin position="306"/>
        <end position="327"/>
    </location>
</feature>
<dbReference type="GO" id="GO:0016301">
    <property type="term" value="F:kinase activity"/>
    <property type="evidence" value="ECO:0007669"/>
    <property type="project" value="UniProtKB-KW"/>
</dbReference>
<dbReference type="RefSeq" id="WP_284720317.1">
    <property type="nucleotide sequence ID" value="NZ_JARZHI010000006.1"/>
</dbReference>
<sequence length="445" mass="47263">MARTLGTGGMGSVYEARHTGTGRRVAVKVMSEALAANDEMLVRFQREARALGAIETQHIVQVFDLGVDRSSGHPYMVMELLAGMDLDAHIKRNGPLPPELALRVVAQACLGLQKAHETGIVHRDIKPANMFLAERDGGELVVKLLDFGIARIRKHDPSAVTTGELTQTGATIGSPQYMSPEQAKGLRTLDHRSDIWSLGVVLYKALCGKTPHHVHQVIGQLIVAICTEPAPPLQDLAPWVPPEVAAIAHKALQLNAEDRFANVSEMLAAIQQLLPAGWNLRKEMFSPLPERERLRVAPRLPMAGRAPMPSTTAPPLAASGPLPGLAPHSQSAKVRTAVLTFAGVVMIAISAVTLFTFKYTSSSTEDTAEPKTGGAESAPAAPPVEKTAPPAEPTTHASNKAPEPPPSAANVVGTSSAQGSRLRPPSTATAPKPNASANHKIRDEL</sequence>
<dbReference type="InterPro" id="IPR011009">
    <property type="entry name" value="Kinase-like_dom_sf"/>
</dbReference>
<keyword evidence="1" id="KW-0808">Transferase</keyword>
<reference evidence="8 9" key="1">
    <citation type="submission" date="2023-04" db="EMBL/GenBank/DDBJ databases">
        <title>The genome sequence of Polyangium sorediatum DSM14670.</title>
        <authorList>
            <person name="Zhang X."/>
        </authorList>
    </citation>
    <scope>NUCLEOTIDE SEQUENCE [LARGE SCALE GENOMIC DNA]</scope>
    <source>
        <strain evidence="8 9">DSM 14670</strain>
    </source>
</reference>
<evidence type="ECO:0000256" key="3">
    <source>
        <dbReference type="ARBA" id="ARBA00022777"/>
    </source>
</evidence>
<keyword evidence="3 8" id="KW-0418">Kinase</keyword>
<feature type="region of interest" description="Disordered" evidence="6">
    <location>
        <begin position="298"/>
        <end position="328"/>
    </location>
</feature>
<name>A0ABT6NNF1_9BACT</name>
<dbReference type="PROSITE" id="PS00108">
    <property type="entry name" value="PROTEIN_KINASE_ST"/>
    <property type="match status" value="1"/>
</dbReference>
<dbReference type="Proteomes" id="UP001160301">
    <property type="component" value="Unassembled WGS sequence"/>
</dbReference>
<evidence type="ECO:0000256" key="2">
    <source>
        <dbReference type="ARBA" id="ARBA00022741"/>
    </source>
</evidence>
<dbReference type="Gene3D" id="3.30.200.20">
    <property type="entry name" value="Phosphorylase Kinase, domain 1"/>
    <property type="match status" value="1"/>
</dbReference>
<dbReference type="PROSITE" id="PS00107">
    <property type="entry name" value="PROTEIN_KINASE_ATP"/>
    <property type="match status" value="1"/>
</dbReference>
<evidence type="ECO:0000256" key="1">
    <source>
        <dbReference type="ARBA" id="ARBA00022679"/>
    </source>
</evidence>
<dbReference type="SUPFAM" id="SSF56112">
    <property type="entry name" value="Protein kinase-like (PK-like)"/>
    <property type="match status" value="1"/>
</dbReference>
<keyword evidence="4 5" id="KW-0067">ATP-binding</keyword>
<evidence type="ECO:0000313" key="8">
    <source>
        <dbReference type="EMBL" id="MDI1429839.1"/>
    </source>
</evidence>
<dbReference type="SMART" id="SM00220">
    <property type="entry name" value="S_TKc"/>
    <property type="match status" value="1"/>
</dbReference>
<keyword evidence="2 5" id="KW-0547">Nucleotide-binding</keyword>
<dbReference type="Pfam" id="PF00069">
    <property type="entry name" value="Pkinase"/>
    <property type="match status" value="1"/>
</dbReference>
<gene>
    <name evidence="8" type="ORF">QHF89_10040</name>
</gene>
<dbReference type="Gene3D" id="1.10.510.10">
    <property type="entry name" value="Transferase(Phosphotransferase) domain 1"/>
    <property type="match status" value="1"/>
</dbReference>
<evidence type="ECO:0000256" key="4">
    <source>
        <dbReference type="ARBA" id="ARBA00022840"/>
    </source>
</evidence>
<dbReference type="PROSITE" id="PS50011">
    <property type="entry name" value="PROTEIN_KINASE_DOM"/>
    <property type="match status" value="1"/>
</dbReference>
<dbReference type="PANTHER" id="PTHR43289:SF6">
    <property type="entry name" value="SERINE_THREONINE-PROTEIN KINASE NEKL-3"/>
    <property type="match status" value="1"/>
</dbReference>
<dbReference type="InterPro" id="IPR008271">
    <property type="entry name" value="Ser/Thr_kinase_AS"/>
</dbReference>